<comment type="caution">
    <text evidence="1">The sequence shown here is derived from an EMBL/GenBank/DDBJ whole genome shotgun (WGS) entry which is preliminary data.</text>
</comment>
<dbReference type="Proteomes" id="UP001497700">
    <property type="component" value="Unassembled WGS sequence"/>
</dbReference>
<organism evidence="1 2">
    <name type="scientific">Hypoxylon rubiginosum</name>
    <dbReference type="NCBI Taxonomy" id="110542"/>
    <lineage>
        <taxon>Eukaryota</taxon>
        <taxon>Fungi</taxon>
        <taxon>Dikarya</taxon>
        <taxon>Ascomycota</taxon>
        <taxon>Pezizomycotina</taxon>
        <taxon>Sordariomycetes</taxon>
        <taxon>Xylariomycetidae</taxon>
        <taxon>Xylariales</taxon>
        <taxon>Hypoxylaceae</taxon>
        <taxon>Hypoxylon</taxon>
    </lineage>
</organism>
<sequence length="285" mass="29065">MQFSPSNLVVFAGLACVVQGAFWTDILKGLQQAGRYGDFFDAIGDAADDLLSDDGEAATFICEILRGDIPDVFEELPSAVASEAEGDFQALTSFVGGLPSIVPEVFSDIVRGGEVVVSIVEEIVTAPGEALTIIEGDAVSVWSDITAGVASVVDDVTYFLGCGLPWESCSSSSSFTDNGILSRCSSVLHDQSSSASSMTSATLTSSSSIGSVLTTSAATPGSSVETAGPSQTAVETVTNVLAANATSSSSLPVSTDSPPVNDAGKGGGDSKFAAVMLGFIFMFFL</sequence>
<evidence type="ECO:0000313" key="1">
    <source>
        <dbReference type="EMBL" id="KAI4864043.1"/>
    </source>
</evidence>
<reference evidence="1 2" key="1">
    <citation type="journal article" date="2022" name="New Phytol.">
        <title>Ecological generalism drives hyperdiversity of secondary metabolite gene clusters in xylarialean endophytes.</title>
        <authorList>
            <person name="Franco M.E.E."/>
            <person name="Wisecaver J.H."/>
            <person name="Arnold A.E."/>
            <person name="Ju Y.M."/>
            <person name="Slot J.C."/>
            <person name="Ahrendt S."/>
            <person name="Moore L.P."/>
            <person name="Eastman K.E."/>
            <person name="Scott K."/>
            <person name="Konkel Z."/>
            <person name="Mondo S.J."/>
            <person name="Kuo A."/>
            <person name="Hayes R.D."/>
            <person name="Haridas S."/>
            <person name="Andreopoulos B."/>
            <person name="Riley R."/>
            <person name="LaButti K."/>
            <person name="Pangilinan J."/>
            <person name="Lipzen A."/>
            <person name="Amirebrahimi M."/>
            <person name="Yan J."/>
            <person name="Adam C."/>
            <person name="Keymanesh K."/>
            <person name="Ng V."/>
            <person name="Louie K."/>
            <person name="Northen T."/>
            <person name="Drula E."/>
            <person name="Henrissat B."/>
            <person name="Hsieh H.M."/>
            <person name="Youens-Clark K."/>
            <person name="Lutzoni F."/>
            <person name="Miadlikowska J."/>
            <person name="Eastwood D.C."/>
            <person name="Hamelin R.C."/>
            <person name="Grigoriev I.V."/>
            <person name="U'Ren J.M."/>
        </authorList>
    </citation>
    <scope>NUCLEOTIDE SEQUENCE [LARGE SCALE GENOMIC DNA]</scope>
    <source>
        <strain evidence="1 2">CBS 119005</strain>
    </source>
</reference>
<evidence type="ECO:0000313" key="2">
    <source>
        <dbReference type="Proteomes" id="UP001497700"/>
    </source>
</evidence>
<accession>A0ACB9YYK5</accession>
<name>A0ACB9YYK5_9PEZI</name>
<dbReference type="EMBL" id="MU393492">
    <property type="protein sequence ID" value="KAI4864043.1"/>
    <property type="molecule type" value="Genomic_DNA"/>
</dbReference>
<protein>
    <submittedName>
        <fullName evidence="1">Uncharacterized protein</fullName>
    </submittedName>
</protein>
<proteinExistence type="predicted"/>
<keyword evidence="2" id="KW-1185">Reference proteome</keyword>
<gene>
    <name evidence="1" type="ORF">F4820DRAFT_449357</name>
</gene>